<protein>
    <submittedName>
        <fullName evidence="2">Uncharacterized protein</fullName>
    </submittedName>
</protein>
<dbReference type="Pfam" id="PF20396">
    <property type="entry name" value="DUF6689"/>
    <property type="match status" value="1"/>
</dbReference>
<evidence type="ECO:0000256" key="1">
    <source>
        <dbReference type="SAM" id="SignalP"/>
    </source>
</evidence>
<evidence type="ECO:0000313" key="3">
    <source>
        <dbReference type="Proteomes" id="UP001209257"/>
    </source>
</evidence>
<organism evidence="2 3">
    <name type="scientific">Alteromonas salexigens</name>
    <dbReference type="NCBI Taxonomy" id="2982530"/>
    <lineage>
        <taxon>Bacteria</taxon>
        <taxon>Pseudomonadati</taxon>
        <taxon>Pseudomonadota</taxon>
        <taxon>Gammaproteobacteria</taxon>
        <taxon>Alteromonadales</taxon>
        <taxon>Alteromonadaceae</taxon>
        <taxon>Alteromonas/Salinimonas group</taxon>
        <taxon>Alteromonas</taxon>
    </lineage>
</organism>
<sequence>MKVSFLRTLVACAVLAAPIAQAQVVSPATLTIADNTVQAKIDLGQSIAVDVTLEFDNTVGLNANTVDITAELLSPASLAIQNRLPTSLISAPAAFPVMVSIEPKTDKGFAFEGVATVELYTKNLHYVAGTPLRLFRSHADGTFEDITQLTSSGSFRARGNTGSFSDFIIMADTRPQNEVLATKYALLDDLVSNNRSRIDSVVLTALDSGLNSLYSALQASDYTAASTAVDTLITTTETASGAQMDDVWRSSDDIVNVKGELLTRLYTLRYSLRTL</sequence>
<evidence type="ECO:0000313" key="2">
    <source>
        <dbReference type="EMBL" id="MCU7553671.1"/>
    </source>
</evidence>
<dbReference type="Proteomes" id="UP001209257">
    <property type="component" value="Unassembled WGS sequence"/>
</dbReference>
<feature type="chain" id="PRO_5046585586" evidence="1">
    <location>
        <begin position="23"/>
        <end position="275"/>
    </location>
</feature>
<reference evidence="3" key="1">
    <citation type="submission" date="2023-07" db="EMBL/GenBank/DDBJ databases">
        <title>Study on multiphase classification of strain Alteromonas salexigens isolated from the Yellow Sea.</title>
        <authorList>
            <person name="Sun L."/>
        </authorList>
    </citation>
    <scope>NUCLEOTIDE SEQUENCE [LARGE SCALE GENOMIC DNA]</scope>
    <source>
        <strain evidence="3">ASW11-19</strain>
    </source>
</reference>
<keyword evidence="3" id="KW-1185">Reference proteome</keyword>
<comment type="caution">
    <text evidence="2">The sequence shown here is derived from an EMBL/GenBank/DDBJ whole genome shotgun (WGS) entry which is preliminary data.</text>
</comment>
<dbReference type="RefSeq" id="WP_262992374.1">
    <property type="nucleotide sequence ID" value="NZ_JAOTJC010000005.1"/>
</dbReference>
<keyword evidence="1" id="KW-0732">Signal</keyword>
<name>A0ABT2VK72_9ALTE</name>
<gene>
    <name evidence="2" type="ORF">OCL06_03550</name>
</gene>
<dbReference type="EMBL" id="JAOTJC010000005">
    <property type="protein sequence ID" value="MCU7553671.1"/>
    <property type="molecule type" value="Genomic_DNA"/>
</dbReference>
<dbReference type="InterPro" id="IPR046511">
    <property type="entry name" value="DUF6689"/>
</dbReference>
<proteinExistence type="predicted"/>
<feature type="signal peptide" evidence="1">
    <location>
        <begin position="1"/>
        <end position="22"/>
    </location>
</feature>
<accession>A0ABT2VK72</accession>